<evidence type="ECO:0000256" key="11">
    <source>
        <dbReference type="ARBA" id="ARBA00023098"/>
    </source>
</evidence>
<dbReference type="GO" id="GO:0005789">
    <property type="term" value="C:endoplasmic reticulum membrane"/>
    <property type="evidence" value="ECO:0007669"/>
    <property type="project" value="UniProtKB-SubCell"/>
</dbReference>
<evidence type="ECO:0000256" key="16">
    <source>
        <dbReference type="SAM" id="MobiDB-lite"/>
    </source>
</evidence>
<keyword evidence="13 17" id="KW-0472">Membrane</keyword>
<evidence type="ECO:0000256" key="12">
    <source>
        <dbReference type="ARBA" id="ARBA00023121"/>
    </source>
</evidence>
<keyword evidence="15" id="KW-0753">Steroid metabolism</keyword>
<gene>
    <name evidence="19" type="ORF">CY34DRAFT_810475</name>
</gene>
<evidence type="ECO:0000256" key="9">
    <source>
        <dbReference type="ARBA" id="ARBA00022989"/>
    </source>
</evidence>
<keyword evidence="6 17" id="KW-0812">Transmembrane</keyword>
<name>A0A0C9ZIP2_9AGAM</name>
<dbReference type="InterPro" id="IPR036322">
    <property type="entry name" value="WD40_repeat_dom_sf"/>
</dbReference>
<dbReference type="GO" id="GO:0032934">
    <property type="term" value="F:sterol binding"/>
    <property type="evidence" value="ECO:0007669"/>
    <property type="project" value="InterPro"/>
</dbReference>
<feature type="transmembrane region" description="Helical" evidence="17">
    <location>
        <begin position="329"/>
        <end position="355"/>
    </location>
</feature>
<feature type="transmembrane region" description="Helical" evidence="17">
    <location>
        <begin position="412"/>
        <end position="430"/>
    </location>
</feature>
<organism evidence="19 20">
    <name type="scientific">Suillus luteus UH-Slu-Lm8-n1</name>
    <dbReference type="NCBI Taxonomy" id="930992"/>
    <lineage>
        <taxon>Eukaryota</taxon>
        <taxon>Fungi</taxon>
        <taxon>Dikarya</taxon>
        <taxon>Basidiomycota</taxon>
        <taxon>Agaricomycotina</taxon>
        <taxon>Agaricomycetes</taxon>
        <taxon>Agaricomycetidae</taxon>
        <taxon>Boletales</taxon>
        <taxon>Suillineae</taxon>
        <taxon>Suillaceae</taxon>
        <taxon>Suillus</taxon>
    </lineage>
</organism>
<evidence type="ECO:0000256" key="1">
    <source>
        <dbReference type="ARBA" id="ARBA00004477"/>
    </source>
</evidence>
<dbReference type="InterPro" id="IPR030225">
    <property type="entry name" value="SCAP"/>
</dbReference>
<dbReference type="Proteomes" id="UP000054485">
    <property type="component" value="Unassembled WGS sequence"/>
</dbReference>
<accession>A0A0C9ZIP2</accession>
<evidence type="ECO:0000256" key="15">
    <source>
        <dbReference type="ARBA" id="ARBA00023221"/>
    </source>
</evidence>
<evidence type="ECO:0000259" key="18">
    <source>
        <dbReference type="PROSITE" id="PS50156"/>
    </source>
</evidence>
<feature type="transmembrane region" description="Helical" evidence="17">
    <location>
        <begin position="613"/>
        <end position="640"/>
    </location>
</feature>
<dbReference type="InterPro" id="IPR053958">
    <property type="entry name" value="HMGCR/SNAP/NPC1-like_SSD"/>
</dbReference>
<evidence type="ECO:0000313" key="19">
    <source>
        <dbReference type="EMBL" id="KIK37285.1"/>
    </source>
</evidence>
<reference evidence="19 20" key="1">
    <citation type="submission" date="2014-04" db="EMBL/GenBank/DDBJ databases">
        <authorList>
            <consortium name="DOE Joint Genome Institute"/>
            <person name="Kuo A."/>
            <person name="Ruytinx J."/>
            <person name="Rineau F."/>
            <person name="Colpaert J."/>
            <person name="Kohler A."/>
            <person name="Nagy L.G."/>
            <person name="Floudas D."/>
            <person name="Copeland A."/>
            <person name="Barry K.W."/>
            <person name="Cichocki N."/>
            <person name="Veneault-Fourrey C."/>
            <person name="LaButti K."/>
            <person name="Lindquist E.A."/>
            <person name="Lipzen A."/>
            <person name="Lundell T."/>
            <person name="Morin E."/>
            <person name="Murat C."/>
            <person name="Sun H."/>
            <person name="Tunlid A."/>
            <person name="Henrissat B."/>
            <person name="Grigoriev I.V."/>
            <person name="Hibbett D.S."/>
            <person name="Martin F."/>
            <person name="Nordberg H.P."/>
            <person name="Cantor M.N."/>
            <person name="Hua S.X."/>
        </authorList>
    </citation>
    <scope>NUCLEOTIDE SEQUENCE [LARGE SCALE GENOMIC DNA]</scope>
    <source>
        <strain evidence="19 20">UH-Slu-Lm8-n1</strain>
    </source>
</reference>
<dbReference type="GO" id="GO:0032936">
    <property type="term" value="C:SREBP-SCAP complex"/>
    <property type="evidence" value="ECO:0007669"/>
    <property type="project" value="TreeGrafter"/>
</dbReference>
<feature type="region of interest" description="Disordered" evidence="16">
    <location>
        <begin position="796"/>
        <end position="815"/>
    </location>
</feature>
<keyword evidence="12" id="KW-0446">Lipid-binding</keyword>
<evidence type="ECO:0000256" key="5">
    <source>
        <dbReference type="ARBA" id="ARBA00022574"/>
    </source>
</evidence>
<reference evidence="20" key="2">
    <citation type="submission" date="2015-01" db="EMBL/GenBank/DDBJ databases">
        <title>Evolutionary Origins and Diversification of the Mycorrhizal Mutualists.</title>
        <authorList>
            <consortium name="DOE Joint Genome Institute"/>
            <consortium name="Mycorrhizal Genomics Consortium"/>
            <person name="Kohler A."/>
            <person name="Kuo A."/>
            <person name="Nagy L.G."/>
            <person name="Floudas D."/>
            <person name="Copeland A."/>
            <person name="Barry K.W."/>
            <person name="Cichocki N."/>
            <person name="Veneault-Fourrey C."/>
            <person name="LaButti K."/>
            <person name="Lindquist E.A."/>
            <person name="Lipzen A."/>
            <person name="Lundell T."/>
            <person name="Morin E."/>
            <person name="Murat C."/>
            <person name="Riley R."/>
            <person name="Ohm R."/>
            <person name="Sun H."/>
            <person name="Tunlid A."/>
            <person name="Henrissat B."/>
            <person name="Grigoriev I.V."/>
            <person name="Hibbett D.S."/>
            <person name="Martin F."/>
        </authorList>
    </citation>
    <scope>NUCLEOTIDE SEQUENCE [LARGE SCALE GENOMIC DNA]</scope>
    <source>
        <strain evidence="20">UH-Slu-Lm8-n1</strain>
    </source>
</reference>
<sequence length="1246" mass="136230">MVRQQTYFFSFGPSFMQRMRTLADLALRRFGIHCATHQVRLILISAIVITSLSYPALAIYWSTPSYSRFDPTSNALGSFLAAHAAYDSYIQEDVHQLWDGNANLQVRDDFLTRARCGSDRTLRVERILVNTADGAGALSLQTLLYTLQLEGRILQGLLDHGVSCNNLNSHNCFVISPLSFWEHDEERLRSDGNISLTATRSEGVTAAGMHVTPPMVLTGRDSTQRNPATPDSAMFLALTYVFPETDCLRSAGHDSWLQIIKNSTQESAESAQMFAVTAEPKLIALEYNHSLSKTTGTSSISTFLYLAYGAFFAYVSWSMKRMNGVHTRIGLTFTALVEIAASTITSLSVCALLRFKVTMVPWSLLPIVIVFVGAENMFNLVDAVTRTSITLPVKERIAEGLSRAGTSNTLKVVAYNSILGFIAFFSAGAIRQFCTFAVVVLVAHWFLAHTFFLAVLSIDIQRLELNQLLRQDPSIASAASASTRDAPLEKNASNWQRVTLNAKESLKGRALTNISLLLLLAITATLYVMTRPATRESEAGFITPSTVQQRIQAAHRRPDSQDPAWRIWKTLNPNEEPLVHLRLEVPTVVAFQPDTGSERGHEHAPGPARPISLVFWFFKFVILPISVTIATLYGLLLYLLKDAELLEAQRNRTEADAPSPKGEKMLNGEASFKTLSRAFATDVELLASSKDCEVIAAVGLQNELSIWHFNDPNPVLIDTSDILLSTGITSFSQERIAAIALDDAGEYCAIGTTHGTIGVWFMAGRSAKPYATLAPPSILLGVRELHFAPPLQSVLKQKNGPQSRPCTPPPGPPQPEPLVVVYEDGTIAQWVIDDHASASFISPVSSERILQSRLLRVRSDDRILAAFILADGALELLGVCEARSAVPIRCALQSGNSMDRVSKVDACKVRLDGRDHIIIGVVSESGVISLWDAGSSECISILEENHGTIDQLRISNSRIVNCQFCGEPPMDSFMVSVSTGHHVIFYKVYITSQGRRCTCPQNNPQQSTILELATGRRSRSSSIASTIGPSSVTSTRRLSSASTASAPDTSAFPVSGHGILSRRASEKGLRRLSESYVLPHFTDEDDEGNSIPIDPPIASRPSTWSNVAILRAGEAACERGGWDISGEKIIGVRRISRVHTKGSFQLPPSSTSRGLTSAVLDRWEVWLFDTGVSKTRTAAMSSLTDELPLSLRRSFFSSMYLSQPPSPTAVPEEYPRIPFTRVSPFLAIRGAAMAGFGNTVGLFLVS</sequence>
<evidence type="ECO:0000256" key="17">
    <source>
        <dbReference type="SAM" id="Phobius"/>
    </source>
</evidence>
<dbReference type="PANTHER" id="PTHR46378:SF1">
    <property type="entry name" value="STEROL REGULATORY ELEMENT-BINDING PROTEIN CLEAVAGE-ACTIVATING PROTEIN"/>
    <property type="match status" value="1"/>
</dbReference>
<keyword evidence="7" id="KW-0677">Repeat</keyword>
<comment type="similarity">
    <text evidence="3">Belongs to the WD repeat SCAP family.</text>
</comment>
<feature type="region of interest" description="Disordered" evidence="16">
    <location>
        <begin position="1013"/>
        <end position="1056"/>
    </location>
</feature>
<dbReference type="GO" id="GO:0045540">
    <property type="term" value="P:regulation of cholesterol biosynthetic process"/>
    <property type="evidence" value="ECO:0007669"/>
    <property type="project" value="TreeGrafter"/>
</dbReference>
<dbReference type="GO" id="GO:0000139">
    <property type="term" value="C:Golgi membrane"/>
    <property type="evidence" value="ECO:0007669"/>
    <property type="project" value="UniProtKB-SubCell"/>
</dbReference>
<dbReference type="SUPFAM" id="SSF82866">
    <property type="entry name" value="Multidrug efflux transporter AcrB transmembrane domain"/>
    <property type="match status" value="1"/>
</dbReference>
<feature type="compositionally biased region" description="Low complexity" evidence="16">
    <location>
        <begin position="1020"/>
        <end position="1051"/>
    </location>
</feature>
<protein>
    <recommendedName>
        <fullName evidence="4">Sterol regulatory element-binding protein cleavage-activating protein</fullName>
    </recommendedName>
</protein>
<dbReference type="OrthoDB" id="6510177at2759"/>
<dbReference type="EMBL" id="KN835463">
    <property type="protein sequence ID" value="KIK37285.1"/>
    <property type="molecule type" value="Genomic_DNA"/>
</dbReference>
<dbReference type="SUPFAM" id="SSF50978">
    <property type="entry name" value="WD40 repeat-like"/>
    <property type="match status" value="1"/>
</dbReference>
<evidence type="ECO:0000256" key="8">
    <source>
        <dbReference type="ARBA" id="ARBA00022824"/>
    </source>
</evidence>
<keyword evidence="14" id="KW-0325">Glycoprotein</keyword>
<keyword evidence="8" id="KW-0256">Endoplasmic reticulum</keyword>
<dbReference type="InterPro" id="IPR015943">
    <property type="entry name" value="WD40/YVTN_repeat-like_dom_sf"/>
</dbReference>
<keyword evidence="5" id="KW-0853">WD repeat</keyword>
<feature type="transmembrane region" description="Helical" evidence="17">
    <location>
        <begin position="361"/>
        <end position="381"/>
    </location>
</feature>
<evidence type="ECO:0000256" key="7">
    <source>
        <dbReference type="ARBA" id="ARBA00022737"/>
    </source>
</evidence>
<dbReference type="PANTHER" id="PTHR46378">
    <property type="entry name" value="STEROL REGULATORY ELEMENT-BINDING PROTEIN CLEAVAGE-ACTIVATING PROTEIN"/>
    <property type="match status" value="1"/>
</dbReference>
<dbReference type="AlphaFoldDB" id="A0A0C9ZIP2"/>
<evidence type="ECO:0000256" key="2">
    <source>
        <dbReference type="ARBA" id="ARBA00004653"/>
    </source>
</evidence>
<keyword evidence="11" id="KW-0443">Lipid metabolism</keyword>
<feature type="transmembrane region" description="Helical" evidence="17">
    <location>
        <begin position="39"/>
        <end position="61"/>
    </location>
</feature>
<comment type="subcellular location">
    <subcellularLocation>
        <location evidence="1">Endoplasmic reticulum membrane</location>
        <topology evidence="1">Multi-pass membrane protein</topology>
    </subcellularLocation>
    <subcellularLocation>
        <location evidence="2">Golgi apparatus membrane</location>
        <topology evidence="2">Multi-pass membrane protein</topology>
    </subcellularLocation>
</comment>
<proteinExistence type="inferred from homology"/>
<dbReference type="Pfam" id="PF12349">
    <property type="entry name" value="Sterol-sensing"/>
    <property type="match status" value="1"/>
</dbReference>
<dbReference type="STRING" id="930992.A0A0C9ZIP2"/>
<evidence type="ECO:0000256" key="10">
    <source>
        <dbReference type="ARBA" id="ARBA00023034"/>
    </source>
</evidence>
<dbReference type="PROSITE" id="PS50156">
    <property type="entry name" value="SSD"/>
    <property type="match status" value="1"/>
</dbReference>
<feature type="transmembrane region" description="Helical" evidence="17">
    <location>
        <begin position="300"/>
        <end position="317"/>
    </location>
</feature>
<evidence type="ECO:0000313" key="20">
    <source>
        <dbReference type="Proteomes" id="UP000054485"/>
    </source>
</evidence>
<keyword evidence="10" id="KW-0333">Golgi apparatus</keyword>
<keyword evidence="20" id="KW-1185">Reference proteome</keyword>
<dbReference type="InParanoid" id="A0A0C9ZIP2"/>
<dbReference type="HOGENOM" id="CLU_003290_0_0_1"/>
<feature type="compositionally biased region" description="Pro residues" evidence="16">
    <location>
        <begin position="806"/>
        <end position="815"/>
    </location>
</feature>
<evidence type="ECO:0000256" key="13">
    <source>
        <dbReference type="ARBA" id="ARBA00023136"/>
    </source>
</evidence>
<evidence type="ECO:0000256" key="4">
    <source>
        <dbReference type="ARBA" id="ARBA00019541"/>
    </source>
</evidence>
<evidence type="ECO:0000256" key="6">
    <source>
        <dbReference type="ARBA" id="ARBA00022692"/>
    </source>
</evidence>
<dbReference type="InterPro" id="IPR000731">
    <property type="entry name" value="SSD"/>
</dbReference>
<dbReference type="GO" id="GO:0032933">
    <property type="term" value="P:SREBP signaling pathway"/>
    <property type="evidence" value="ECO:0007669"/>
    <property type="project" value="InterPro"/>
</dbReference>
<evidence type="ECO:0000256" key="3">
    <source>
        <dbReference type="ARBA" id="ARBA00007410"/>
    </source>
</evidence>
<dbReference type="GO" id="GO:0008202">
    <property type="term" value="P:steroid metabolic process"/>
    <property type="evidence" value="ECO:0007669"/>
    <property type="project" value="UniProtKB-KW"/>
</dbReference>
<feature type="transmembrane region" description="Helical" evidence="17">
    <location>
        <begin position="436"/>
        <end position="458"/>
    </location>
</feature>
<dbReference type="Gene3D" id="2.130.10.10">
    <property type="entry name" value="YVTN repeat-like/Quinoprotein amine dehydrogenase"/>
    <property type="match status" value="1"/>
</dbReference>
<evidence type="ECO:0000256" key="14">
    <source>
        <dbReference type="ARBA" id="ARBA00023180"/>
    </source>
</evidence>
<keyword evidence="9 17" id="KW-1133">Transmembrane helix</keyword>
<feature type="domain" description="SSD" evidence="18">
    <location>
        <begin position="300"/>
        <end position="458"/>
    </location>
</feature>